<comment type="caution">
    <text evidence="4">The sequence shown here is derived from an EMBL/GenBank/DDBJ whole genome shotgun (WGS) entry which is preliminary data.</text>
</comment>
<evidence type="ECO:0000259" key="1">
    <source>
        <dbReference type="PROSITE" id="PS50878"/>
    </source>
</evidence>
<organism evidence="4 6">
    <name type="scientific">Rotaria socialis</name>
    <dbReference type="NCBI Taxonomy" id="392032"/>
    <lineage>
        <taxon>Eukaryota</taxon>
        <taxon>Metazoa</taxon>
        <taxon>Spiralia</taxon>
        <taxon>Gnathifera</taxon>
        <taxon>Rotifera</taxon>
        <taxon>Eurotatoria</taxon>
        <taxon>Bdelloidea</taxon>
        <taxon>Philodinida</taxon>
        <taxon>Philodinidae</taxon>
        <taxon>Rotaria</taxon>
    </lineage>
</organism>
<evidence type="ECO:0000313" key="5">
    <source>
        <dbReference type="EMBL" id="CAF4657136.1"/>
    </source>
</evidence>
<dbReference type="PROSITE" id="PS50878">
    <property type="entry name" value="RT_POL"/>
    <property type="match status" value="1"/>
</dbReference>
<reference evidence="4" key="1">
    <citation type="submission" date="2021-02" db="EMBL/GenBank/DDBJ databases">
        <authorList>
            <person name="Nowell W R."/>
        </authorList>
    </citation>
    <scope>NUCLEOTIDE SEQUENCE</scope>
</reference>
<dbReference type="OrthoDB" id="416454at2759"/>
<dbReference type="EMBL" id="CAJOBP010000931">
    <property type="protein sequence ID" value="CAF4236553.1"/>
    <property type="molecule type" value="Genomic_DNA"/>
</dbReference>
<dbReference type="AlphaFoldDB" id="A0A820NUB8"/>
<accession>A0A820NUB8</accession>
<evidence type="ECO:0000313" key="4">
    <source>
        <dbReference type="EMBL" id="CAF4394313.1"/>
    </source>
</evidence>
<dbReference type="EMBL" id="CAJOBQ010005495">
    <property type="protein sequence ID" value="CAF4657136.1"/>
    <property type="molecule type" value="Genomic_DNA"/>
</dbReference>
<evidence type="ECO:0000313" key="2">
    <source>
        <dbReference type="EMBL" id="CAF3203967.1"/>
    </source>
</evidence>
<sequence length="201" mass="23430">MLELERRNILPEHQAGFRPGKSTIYNTLRLERYAQSQPRCARPRRHSAIILFDIRAAFDSYIINYLISFLKNRTAAIEIGVFLSRQFNLKCDAPQGSPLSPLLYIIYTVDSMNKIPTHREHGLFGDNTALWTLAKTMTSLSFRLPQSVDAFESWCKPWKLKLQPTKTEMVHFTIHPRKKYKHPVAVKVDNTIINRWIMQDT</sequence>
<dbReference type="Proteomes" id="UP000663851">
    <property type="component" value="Unassembled WGS sequence"/>
</dbReference>
<dbReference type="EMBL" id="CAJOBO010001609">
    <property type="protein sequence ID" value="CAF4394313.1"/>
    <property type="molecule type" value="Genomic_DNA"/>
</dbReference>
<evidence type="ECO:0000313" key="3">
    <source>
        <dbReference type="EMBL" id="CAF4236553.1"/>
    </source>
</evidence>
<dbReference type="InterPro" id="IPR043502">
    <property type="entry name" value="DNA/RNA_pol_sf"/>
</dbReference>
<dbReference type="InterPro" id="IPR000477">
    <property type="entry name" value="RT_dom"/>
</dbReference>
<dbReference type="PANTHER" id="PTHR33332">
    <property type="entry name" value="REVERSE TRANSCRIPTASE DOMAIN-CONTAINING PROTEIN"/>
    <property type="match status" value="1"/>
</dbReference>
<evidence type="ECO:0000313" key="6">
    <source>
        <dbReference type="Proteomes" id="UP000663851"/>
    </source>
</evidence>
<protein>
    <recommendedName>
        <fullName evidence="1">Reverse transcriptase domain-containing protein</fullName>
    </recommendedName>
</protein>
<dbReference type="Proteomes" id="UP000663862">
    <property type="component" value="Unassembled WGS sequence"/>
</dbReference>
<dbReference type="Pfam" id="PF00078">
    <property type="entry name" value="RVT_1"/>
    <property type="match status" value="1"/>
</dbReference>
<dbReference type="EMBL" id="CAJNXB010001941">
    <property type="protein sequence ID" value="CAF3203967.1"/>
    <property type="molecule type" value="Genomic_DNA"/>
</dbReference>
<keyword evidence="7" id="KW-1185">Reference proteome</keyword>
<dbReference type="Proteomes" id="UP000663873">
    <property type="component" value="Unassembled WGS sequence"/>
</dbReference>
<gene>
    <name evidence="4" type="ORF">HFQ381_LOCUS19634</name>
    <name evidence="2" type="ORF">TIS948_LOCUS12757</name>
    <name evidence="5" type="ORF">TSG867_LOCUS31124</name>
    <name evidence="3" type="ORF">UJA718_LOCUS8671</name>
</gene>
<name>A0A820NUB8_9BILA</name>
<dbReference type="SUPFAM" id="SSF56672">
    <property type="entry name" value="DNA/RNA polymerases"/>
    <property type="match status" value="1"/>
</dbReference>
<proteinExistence type="predicted"/>
<feature type="domain" description="Reverse transcriptase" evidence="1">
    <location>
        <begin position="1"/>
        <end position="185"/>
    </location>
</feature>
<dbReference type="Proteomes" id="UP000663825">
    <property type="component" value="Unassembled WGS sequence"/>
</dbReference>
<evidence type="ECO:0000313" key="7">
    <source>
        <dbReference type="Proteomes" id="UP000663873"/>
    </source>
</evidence>